<gene>
    <name evidence="3" type="ORF">M6B38_192915</name>
</gene>
<dbReference type="AlphaFoldDB" id="A0AAX6EDD9"/>
<evidence type="ECO:0000313" key="4">
    <source>
        <dbReference type="Proteomes" id="UP001140949"/>
    </source>
</evidence>
<reference evidence="3" key="2">
    <citation type="submission" date="2023-04" db="EMBL/GenBank/DDBJ databases">
        <authorList>
            <person name="Bruccoleri R.E."/>
            <person name="Oakeley E.J."/>
            <person name="Faust A.-M."/>
            <person name="Dessus-Babus S."/>
            <person name="Altorfer M."/>
            <person name="Burckhardt D."/>
            <person name="Oertli M."/>
            <person name="Naumann U."/>
            <person name="Petersen F."/>
            <person name="Wong J."/>
        </authorList>
    </citation>
    <scope>NUCLEOTIDE SEQUENCE</scope>
    <source>
        <strain evidence="3">GSM-AAB239-AS_SAM_17_03QT</strain>
        <tissue evidence="3">Leaf</tissue>
    </source>
</reference>
<dbReference type="PANTHER" id="PTHR32166:SF123">
    <property type="entry name" value="BED-TYPE DOMAIN-CONTAINING PROTEIN"/>
    <property type="match status" value="1"/>
</dbReference>
<dbReference type="SUPFAM" id="SSF53098">
    <property type="entry name" value="Ribonuclease H-like"/>
    <property type="match status" value="1"/>
</dbReference>
<dbReference type="InterPro" id="IPR008906">
    <property type="entry name" value="HATC_C_dom"/>
</dbReference>
<proteinExistence type="predicted"/>
<reference evidence="3" key="1">
    <citation type="journal article" date="2023" name="GigaByte">
        <title>Genome assembly of the bearded iris, Iris pallida Lam.</title>
        <authorList>
            <person name="Bruccoleri R.E."/>
            <person name="Oakeley E.J."/>
            <person name="Faust A.M.E."/>
            <person name="Altorfer M."/>
            <person name="Dessus-Babus S."/>
            <person name="Burckhardt D."/>
            <person name="Oertli M."/>
            <person name="Naumann U."/>
            <person name="Petersen F."/>
            <person name="Wong J."/>
        </authorList>
    </citation>
    <scope>NUCLEOTIDE SEQUENCE</scope>
    <source>
        <strain evidence="3">GSM-AAB239-AS_SAM_17_03QT</strain>
    </source>
</reference>
<evidence type="ECO:0000259" key="2">
    <source>
        <dbReference type="Pfam" id="PF05699"/>
    </source>
</evidence>
<dbReference type="Pfam" id="PF04937">
    <property type="entry name" value="DUF659"/>
    <property type="match status" value="1"/>
</dbReference>
<accession>A0AAX6EDD9</accession>
<evidence type="ECO:0008006" key="5">
    <source>
        <dbReference type="Google" id="ProtNLM"/>
    </source>
</evidence>
<evidence type="ECO:0000259" key="1">
    <source>
        <dbReference type="Pfam" id="PF04937"/>
    </source>
</evidence>
<dbReference type="PANTHER" id="PTHR32166">
    <property type="entry name" value="OSJNBA0013A04.12 PROTEIN"/>
    <property type="match status" value="1"/>
</dbReference>
<comment type="caution">
    <text evidence="3">The sequence shown here is derived from an EMBL/GenBank/DDBJ whole genome shotgun (WGS) entry which is preliminary data.</text>
</comment>
<keyword evidence="4" id="KW-1185">Reference proteome</keyword>
<feature type="domain" description="DUF659" evidence="1">
    <location>
        <begin position="1"/>
        <end position="115"/>
    </location>
</feature>
<dbReference type="InterPro" id="IPR007021">
    <property type="entry name" value="DUF659"/>
</dbReference>
<dbReference type="Pfam" id="PF05699">
    <property type="entry name" value="Dimer_Tnp_hAT"/>
    <property type="match status" value="1"/>
</dbReference>
<evidence type="ECO:0000313" key="3">
    <source>
        <dbReference type="EMBL" id="KAJ6801980.1"/>
    </source>
</evidence>
<name>A0AAX6EDD9_IRIPA</name>
<dbReference type="InterPro" id="IPR012337">
    <property type="entry name" value="RNaseH-like_sf"/>
</dbReference>
<protein>
    <recommendedName>
        <fullName evidence="5">DUF659 domain-containing protein</fullName>
    </recommendedName>
</protein>
<organism evidence="3 4">
    <name type="scientific">Iris pallida</name>
    <name type="common">Sweet iris</name>
    <dbReference type="NCBI Taxonomy" id="29817"/>
    <lineage>
        <taxon>Eukaryota</taxon>
        <taxon>Viridiplantae</taxon>
        <taxon>Streptophyta</taxon>
        <taxon>Embryophyta</taxon>
        <taxon>Tracheophyta</taxon>
        <taxon>Spermatophyta</taxon>
        <taxon>Magnoliopsida</taxon>
        <taxon>Liliopsida</taxon>
        <taxon>Asparagales</taxon>
        <taxon>Iridaceae</taxon>
        <taxon>Iridoideae</taxon>
        <taxon>Irideae</taxon>
        <taxon>Iris</taxon>
    </lineage>
</organism>
<dbReference type="GO" id="GO:0046983">
    <property type="term" value="F:protein dimerization activity"/>
    <property type="evidence" value="ECO:0007669"/>
    <property type="project" value="InterPro"/>
</dbReference>
<sequence length="450" mass="52316">MCDGWSTQNRKCIINFLVYSPQGAIFLKSVDASDKYKDSNYIFGLMNEVVDQIGEKRVVQIVTDNGSNYKAAGVKLMGVRKNLYWTPYAAHCIDLMLKDIANDTSIKPLIQKSQELTCFIYNHGWALSLMRTETRNGELVRPAITRFATNFLALDSILTHQDDLKRMTNTRGWAKNYTKLNRKDREKANVVVGLIDSQTYWRNIAGVTAIFGPLVKVLRMVDSDDKAEMDHLYEAMDRAIFMIKKNVGKGYKKWWQMIDKRWNNQLHQDIHAAGYFLNPKYQYANDVVNDDEVLNGFHRVVNRIVNDNETRLNINREAERFRLKTCAFGSNQFQSAVTRCLPAEWWSIYAMEDAPNLTRLAVRILSQTVSSSNCERNWTIFSLIHTRPRNRLTMARLEKLVFVHYNMRSRVRNVQRSGDDQNIIDLDEIFHDQDPLTAWTREKRSTSLGW</sequence>
<dbReference type="EMBL" id="JANAVB010037420">
    <property type="protein sequence ID" value="KAJ6801980.1"/>
    <property type="molecule type" value="Genomic_DNA"/>
</dbReference>
<dbReference type="Proteomes" id="UP001140949">
    <property type="component" value="Unassembled WGS sequence"/>
</dbReference>
<feature type="domain" description="HAT C-terminal dimerisation" evidence="2">
    <location>
        <begin position="340"/>
        <end position="407"/>
    </location>
</feature>